<proteinExistence type="predicted"/>
<accession>A0ABQ5HW82</accession>
<name>A0ABQ5HW82_9ASTR</name>
<keyword evidence="3" id="KW-1185">Reference proteome</keyword>
<feature type="region of interest" description="Disordered" evidence="1">
    <location>
        <begin position="80"/>
        <end position="224"/>
    </location>
</feature>
<feature type="compositionally biased region" description="Basic and acidic residues" evidence="1">
    <location>
        <begin position="80"/>
        <end position="140"/>
    </location>
</feature>
<reference evidence="2" key="2">
    <citation type="submission" date="2022-01" db="EMBL/GenBank/DDBJ databases">
        <authorList>
            <person name="Yamashiro T."/>
            <person name="Shiraishi A."/>
            <person name="Satake H."/>
            <person name="Nakayama K."/>
        </authorList>
    </citation>
    <scope>NUCLEOTIDE SEQUENCE</scope>
</reference>
<protein>
    <submittedName>
        <fullName evidence="2">Uncharacterized protein</fullName>
    </submittedName>
</protein>
<dbReference type="EMBL" id="BQNB010020053">
    <property type="protein sequence ID" value="GJT91819.1"/>
    <property type="molecule type" value="Genomic_DNA"/>
</dbReference>
<sequence>MHDNDPFLRVRLLHSSFDDCIEVSNIEKIDLRKLQLYFAQHWETFHLSYVRCKRFRLMILEPVFAPDFEFYHIREGRKEMERNRGERREGGENGKGRQKEGKEKEGVGKKREEKGGYGRRNESEKTRKGERIERGKKANEDYSPYYIQKKRREEKEGRRKKPDRVRGEEKGEKEGEEEGKGEWGIGTGNRDRTEEKKEIMKEKRSEGNRKRRKREELGKGRGKE</sequence>
<evidence type="ECO:0000313" key="2">
    <source>
        <dbReference type="EMBL" id="GJT91819.1"/>
    </source>
</evidence>
<dbReference type="Proteomes" id="UP001151760">
    <property type="component" value="Unassembled WGS sequence"/>
</dbReference>
<comment type="caution">
    <text evidence="2">The sequence shown here is derived from an EMBL/GenBank/DDBJ whole genome shotgun (WGS) entry which is preliminary data.</text>
</comment>
<evidence type="ECO:0000256" key="1">
    <source>
        <dbReference type="SAM" id="MobiDB-lite"/>
    </source>
</evidence>
<feature type="compositionally biased region" description="Basic and acidic residues" evidence="1">
    <location>
        <begin position="189"/>
        <end position="224"/>
    </location>
</feature>
<evidence type="ECO:0000313" key="3">
    <source>
        <dbReference type="Proteomes" id="UP001151760"/>
    </source>
</evidence>
<gene>
    <name evidence="2" type="ORF">Tco_1080664</name>
</gene>
<reference evidence="2" key="1">
    <citation type="journal article" date="2022" name="Int. J. Mol. Sci.">
        <title>Draft Genome of Tanacetum Coccineum: Genomic Comparison of Closely Related Tanacetum-Family Plants.</title>
        <authorList>
            <person name="Yamashiro T."/>
            <person name="Shiraishi A."/>
            <person name="Nakayama K."/>
            <person name="Satake H."/>
        </authorList>
    </citation>
    <scope>NUCLEOTIDE SEQUENCE</scope>
</reference>
<organism evidence="2 3">
    <name type="scientific">Tanacetum coccineum</name>
    <dbReference type="NCBI Taxonomy" id="301880"/>
    <lineage>
        <taxon>Eukaryota</taxon>
        <taxon>Viridiplantae</taxon>
        <taxon>Streptophyta</taxon>
        <taxon>Embryophyta</taxon>
        <taxon>Tracheophyta</taxon>
        <taxon>Spermatophyta</taxon>
        <taxon>Magnoliopsida</taxon>
        <taxon>eudicotyledons</taxon>
        <taxon>Gunneridae</taxon>
        <taxon>Pentapetalae</taxon>
        <taxon>asterids</taxon>
        <taxon>campanulids</taxon>
        <taxon>Asterales</taxon>
        <taxon>Asteraceae</taxon>
        <taxon>Asteroideae</taxon>
        <taxon>Anthemideae</taxon>
        <taxon>Anthemidinae</taxon>
        <taxon>Tanacetum</taxon>
    </lineage>
</organism>
<feature type="compositionally biased region" description="Basic and acidic residues" evidence="1">
    <location>
        <begin position="164"/>
        <end position="181"/>
    </location>
</feature>